<dbReference type="Proteomes" id="UP000078406">
    <property type="component" value="Unassembled WGS sequence"/>
</dbReference>
<proteinExistence type="predicted"/>
<reference evidence="2 3" key="1">
    <citation type="journal article" date="2016" name="Syst. Appl. Microbiol.">
        <title>Vibrio bivalvicida sp. nov., a novel larval pathogen for bivalve molluscs reared in a hatchery.</title>
        <authorList>
            <person name="Dubert J."/>
            <person name="Romalde J.L."/>
            <person name="Prado S."/>
            <person name="Barja J.L."/>
        </authorList>
    </citation>
    <scope>NUCLEOTIDE SEQUENCE [LARGE SCALE GENOMIC DNA]</scope>
    <source>
        <strain evidence="2 3">605</strain>
    </source>
</reference>
<dbReference type="Pfam" id="PF01755">
    <property type="entry name" value="Glyco_transf_25"/>
    <property type="match status" value="1"/>
</dbReference>
<evidence type="ECO:0000313" key="3">
    <source>
        <dbReference type="Proteomes" id="UP000078406"/>
    </source>
</evidence>
<feature type="domain" description="Glycosyl transferase family 25" evidence="1">
    <location>
        <begin position="2"/>
        <end position="173"/>
    </location>
</feature>
<gene>
    <name evidence="2" type="ORF">APB76_01140</name>
</gene>
<evidence type="ECO:0000259" key="1">
    <source>
        <dbReference type="Pfam" id="PF01755"/>
    </source>
</evidence>
<organism evidence="2 3">
    <name type="scientific">Vibrio bivalvicida</name>
    <dbReference type="NCBI Taxonomy" id="1276888"/>
    <lineage>
        <taxon>Bacteria</taxon>
        <taxon>Pseudomonadati</taxon>
        <taxon>Pseudomonadota</taxon>
        <taxon>Gammaproteobacteria</taxon>
        <taxon>Vibrionales</taxon>
        <taxon>Vibrionaceae</taxon>
        <taxon>Vibrio</taxon>
        <taxon>Vibrio oreintalis group</taxon>
    </lineage>
</organism>
<sequence>MKIFVISLIGSVERRERVKQELNGVSFQFFDAINGREGLPESLEKRIDDNHRKLFRSRPLTLGERGVYASHYSLWQQCIALDEPIVILEDDFKTTRYFGDIISHLGKMAKSFDYVRLEPQYTESLNLGFDEIVQKVLWLDNSKGATGYMLTPVAARKFLQASERWICAVDNFISETYLHGVPSVGVIPYAIYAPNDMESTIQGLSKLQKVPLIFKVTRELHRFYRFLLMSYWNRRMLKQLRK</sequence>
<comment type="caution">
    <text evidence="2">The sequence shown here is derived from an EMBL/GenBank/DDBJ whole genome shotgun (WGS) entry which is preliminary data.</text>
</comment>
<protein>
    <recommendedName>
        <fullName evidence="1">Glycosyl transferase family 25 domain-containing protein</fullName>
    </recommendedName>
</protein>
<dbReference type="EMBL" id="LLEI02000010">
    <property type="protein sequence ID" value="OAJ96140.1"/>
    <property type="molecule type" value="Genomic_DNA"/>
</dbReference>
<name>A0A177Y5K8_9VIBR</name>
<dbReference type="InterPro" id="IPR002654">
    <property type="entry name" value="Glyco_trans_25"/>
</dbReference>
<evidence type="ECO:0000313" key="2">
    <source>
        <dbReference type="EMBL" id="OAJ96140.1"/>
    </source>
</evidence>
<accession>A0A177Y5K8</accession>
<dbReference type="AlphaFoldDB" id="A0A177Y5K8"/>
<dbReference type="CDD" id="cd06532">
    <property type="entry name" value="Glyco_transf_25"/>
    <property type="match status" value="1"/>
</dbReference>
<dbReference type="RefSeq" id="WP_054962655.1">
    <property type="nucleotide sequence ID" value="NZ_LLEI02000010.1"/>
</dbReference>